<feature type="region of interest" description="Disordered" evidence="1">
    <location>
        <begin position="35"/>
        <end position="64"/>
    </location>
</feature>
<proteinExistence type="predicted"/>
<sequence>MKSFRICATVVRVVTLWNRAAERIWREQSLPEETWRTQPVREGDEANGKDGERECPVHTREKKGSQQINMPILDWFTKRVYAV</sequence>
<reference evidence="3" key="2">
    <citation type="submission" date="2019-10" db="EMBL/GenBank/DDBJ databases">
        <title>A de novo genome assembly of a pear dwarfing rootstock.</title>
        <authorList>
            <person name="Wang F."/>
            <person name="Wang J."/>
            <person name="Li S."/>
            <person name="Zhang Y."/>
            <person name="Fang M."/>
            <person name="Ma L."/>
            <person name="Zhao Y."/>
            <person name="Jiang S."/>
        </authorList>
    </citation>
    <scope>NUCLEOTIDE SEQUENCE [LARGE SCALE GENOMIC DNA]</scope>
</reference>
<reference evidence="2 3" key="1">
    <citation type="submission" date="2019-09" db="EMBL/GenBank/DDBJ databases">
        <authorList>
            <person name="Ou C."/>
        </authorList>
    </citation>
    <scope>NUCLEOTIDE SEQUENCE [LARGE SCALE GENOMIC DNA]</scope>
    <source>
        <strain evidence="2">S2</strain>
        <tissue evidence="2">Leaf</tissue>
    </source>
</reference>
<gene>
    <name evidence="2" type="ORF">D8674_004206</name>
</gene>
<dbReference type="Proteomes" id="UP000327157">
    <property type="component" value="Chromosome 10"/>
</dbReference>
<dbReference type="EMBL" id="SMOL01000695">
    <property type="protein sequence ID" value="KAB2603201.1"/>
    <property type="molecule type" value="Genomic_DNA"/>
</dbReference>
<protein>
    <submittedName>
        <fullName evidence="2">Uncharacterized protein</fullName>
    </submittedName>
</protein>
<evidence type="ECO:0000313" key="3">
    <source>
        <dbReference type="Proteomes" id="UP000327157"/>
    </source>
</evidence>
<keyword evidence="3" id="KW-1185">Reference proteome</keyword>
<reference evidence="2 3" key="3">
    <citation type="submission" date="2019-11" db="EMBL/GenBank/DDBJ databases">
        <title>A de novo genome assembly of a pear dwarfing rootstock.</title>
        <authorList>
            <person name="Wang F."/>
            <person name="Wang J."/>
            <person name="Li S."/>
            <person name="Zhang Y."/>
            <person name="Fang M."/>
            <person name="Ma L."/>
            <person name="Zhao Y."/>
            <person name="Jiang S."/>
        </authorList>
    </citation>
    <scope>NUCLEOTIDE SEQUENCE [LARGE SCALE GENOMIC DNA]</scope>
    <source>
        <strain evidence="2">S2</strain>
        <tissue evidence="2">Leaf</tissue>
    </source>
</reference>
<organism evidence="2 3">
    <name type="scientific">Pyrus ussuriensis x Pyrus communis</name>
    <dbReference type="NCBI Taxonomy" id="2448454"/>
    <lineage>
        <taxon>Eukaryota</taxon>
        <taxon>Viridiplantae</taxon>
        <taxon>Streptophyta</taxon>
        <taxon>Embryophyta</taxon>
        <taxon>Tracheophyta</taxon>
        <taxon>Spermatophyta</taxon>
        <taxon>Magnoliopsida</taxon>
        <taxon>eudicotyledons</taxon>
        <taxon>Gunneridae</taxon>
        <taxon>Pentapetalae</taxon>
        <taxon>rosids</taxon>
        <taxon>fabids</taxon>
        <taxon>Rosales</taxon>
        <taxon>Rosaceae</taxon>
        <taxon>Amygdaloideae</taxon>
        <taxon>Maleae</taxon>
        <taxon>Pyrus</taxon>
    </lineage>
</organism>
<comment type="caution">
    <text evidence="2">The sequence shown here is derived from an EMBL/GenBank/DDBJ whole genome shotgun (WGS) entry which is preliminary data.</text>
</comment>
<evidence type="ECO:0000256" key="1">
    <source>
        <dbReference type="SAM" id="MobiDB-lite"/>
    </source>
</evidence>
<dbReference type="AlphaFoldDB" id="A0A5N5FNG3"/>
<name>A0A5N5FNG3_9ROSA</name>
<evidence type="ECO:0000313" key="2">
    <source>
        <dbReference type="EMBL" id="KAB2603201.1"/>
    </source>
</evidence>
<accession>A0A5N5FNG3</accession>